<feature type="transmembrane region" description="Helical" evidence="2">
    <location>
        <begin position="368"/>
        <end position="390"/>
    </location>
</feature>
<feature type="transmembrane region" description="Helical" evidence="2">
    <location>
        <begin position="161"/>
        <end position="180"/>
    </location>
</feature>
<accession>A0A9P6LZU3</accession>
<dbReference type="AlphaFoldDB" id="A0A9P6LZU3"/>
<gene>
    <name evidence="3" type="ORF">BGZ70_010256</name>
</gene>
<feature type="transmembrane region" description="Helical" evidence="2">
    <location>
        <begin position="107"/>
        <end position="125"/>
    </location>
</feature>
<proteinExistence type="predicted"/>
<organism evidence="3 4">
    <name type="scientific">Mortierella alpina</name>
    <name type="common">Oleaginous fungus</name>
    <name type="synonym">Mortierella renispora</name>
    <dbReference type="NCBI Taxonomy" id="64518"/>
    <lineage>
        <taxon>Eukaryota</taxon>
        <taxon>Fungi</taxon>
        <taxon>Fungi incertae sedis</taxon>
        <taxon>Mucoromycota</taxon>
        <taxon>Mortierellomycotina</taxon>
        <taxon>Mortierellomycetes</taxon>
        <taxon>Mortierellales</taxon>
        <taxon>Mortierellaceae</taxon>
        <taxon>Mortierella</taxon>
    </lineage>
</organism>
<keyword evidence="2" id="KW-1133">Transmembrane helix</keyword>
<evidence type="ECO:0000256" key="2">
    <source>
        <dbReference type="SAM" id="Phobius"/>
    </source>
</evidence>
<keyword evidence="4" id="KW-1185">Reference proteome</keyword>
<dbReference type="OrthoDB" id="2327125at2759"/>
<feature type="region of interest" description="Disordered" evidence="1">
    <location>
        <begin position="228"/>
        <end position="274"/>
    </location>
</feature>
<evidence type="ECO:0000256" key="1">
    <source>
        <dbReference type="SAM" id="MobiDB-lite"/>
    </source>
</evidence>
<protein>
    <submittedName>
        <fullName evidence="3">Uncharacterized protein</fullName>
    </submittedName>
</protein>
<dbReference type="EMBL" id="JAAAHY010000907">
    <property type="protein sequence ID" value="KAF9955382.1"/>
    <property type="molecule type" value="Genomic_DNA"/>
</dbReference>
<evidence type="ECO:0000313" key="4">
    <source>
        <dbReference type="Proteomes" id="UP000738359"/>
    </source>
</evidence>
<feature type="transmembrane region" description="Helical" evidence="2">
    <location>
        <begin position="436"/>
        <end position="458"/>
    </location>
</feature>
<feature type="region of interest" description="Disordered" evidence="1">
    <location>
        <begin position="292"/>
        <end position="321"/>
    </location>
</feature>
<evidence type="ECO:0000313" key="3">
    <source>
        <dbReference type="EMBL" id="KAF9955382.1"/>
    </source>
</evidence>
<comment type="caution">
    <text evidence="3">The sequence shown here is derived from an EMBL/GenBank/DDBJ whole genome shotgun (WGS) entry which is preliminary data.</text>
</comment>
<sequence>MVAIRDVVFAVTSAAGLLGLFASFMGVKVDNPPHQHISPITGFPTWHQEYKNEVKEITVSFTVLALIFSVVAAYAGHRATRSPSRSLTGFVTISTGNEESSTQINEFIQWYIDATLVAVVGYLFFDVGKLWAVVGALHNQLEVALLIILHSGGRVSSMSFGLYMFAYVCATIMLSVYLQWPLDAIFFRWQGLCSDFGLIVMFVRMYMATKKQLDSFGNRDRHDAQLATAQEEADRLSHEQHHASSSSSSRHTSPGGPASPLPTTVQSHHSHSPLHHLQSGWKKFVALAPTLNSENDSIPGTPNGNHAAQAISHPSPGNRFAGEPAQTIVTLNTTTSNGSNAGISKVSIVALNQDESIWGVQWRNPDQIGLLIAAAIFHVLGNCMTTIWATSIYAMAAFHVSYGLSFPLYAYYLYVDNHALRQTKVYMPEFSKIKTFTSACLSLMGATITVRLGLYVATKAASQAMDAL</sequence>
<keyword evidence="2" id="KW-0812">Transmembrane</keyword>
<feature type="transmembrane region" description="Helical" evidence="2">
    <location>
        <begin position="57"/>
        <end position="76"/>
    </location>
</feature>
<feature type="transmembrane region" description="Helical" evidence="2">
    <location>
        <begin position="131"/>
        <end position="149"/>
    </location>
</feature>
<feature type="transmembrane region" description="Helical" evidence="2">
    <location>
        <begin position="7"/>
        <end position="27"/>
    </location>
</feature>
<feature type="transmembrane region" description="Helical" evidence="2">
    <location>
        <begin position="186"/>
        <end position="207"/>
    </location>
</feature>
<feature type="transmembrane region" description="Helical" evidence="2">
    <location>
        <begin position="396"/>
        <end position="415"/>
    </location>
</feature>
<feature type="compositionally biased region" description="Polar residues" evidence="1">
    <location>
        <begin position="292"/>
        <end position="306"/>
    </location>
</feature>
<reference evidence="3" key="1">
    <citation type="journal article" date="2020" name="Fungal Divers.">
        <title>Resolving the Mortierellaceae phylogeny through synthesis of multi-gene phylogenetics and phylogenomics.</title>
        <authorList>
            <person name="Vandepol N."/>
            <person name="Liber J."/>
            <person name="Desiro A."/>
            <person name="Na H."/>
            <person name="Kennedy M."/>
            <person name="Barry K."/>
            <person name="Grigoriev I.V."/>
            <person name="Miller A.N."/>
            <person name="O'Donnell K."/>
            <person name="Stajich J.E."/>
            <person name="Bonito G."/>
        </authorList>
    </citation>
    <scope>NUCLEOTIDE SEQUENCE</scope>
    <source>
        <strain evidence="3">CK1249</strain>
    </source>
</reference>
<feature type="compositionally biased region" description="Low complexity" evidence="1">
    <location>
        <begin position="243"/>
        <end position="253"/>
    </location>
</feature>
<dbReference type="Proteomes" id="UP000738359">
    <property type="component" value="Unassembled WGS sequence"/>
</dbReference>
<keyword evidence="2" id="KW-0472">Membrane</keyword>
<feature type="compositionally biased region" description="Basic and acidic residues" evidence="1">
    <location>
        <begin position="232"/>
        <end position="242"/>
    </location>
</feature>
<name>A0A9P6LZU3_MORAP</name>